<dbReference type="EMBL" id="BACD03000084">
    <property type="protein sequence ID" value="GAO52742.1"/>
    <property type="molecule type" value="Genomic_DNA"/>
</dbReference>
<accession>A0A0E9NS72</accession>
<dbReference type="Proteomes" id="UP000033140">
    <property type="component" value="Unassembled WGS sequence"/>
</dbReference>
<gene>
    <name evidence="1" type="ORF">G7K_6812-t1</name>
</gene>
<reference evidence="1 2" key="1">
    <citation type="journal article" date="2011" name="J. Gen. Appl. Microbiol.">
        <title>Draft genome sequencing of the enigmatic yeast Saitoella complicata.</title>
        <authorList>
            <person name="Nishida H."/>
            <person name="Hamamoto M."/>
            <person name="Sugiyama J."/>
        </authorList>
    </citation>
    <scope>NUCLEOTIDE SEQUENCE [LARGE SCALE GENOMIC DNA]</scope>
    <source>
        <strain evidence="1 2">NRRL Y-17804</strain>
    </source>
</reference>
<proteinExistence type="predicted"/>
<reference evidence="1 2" key="2">
    <citation type="journal article" date="2014" name="J. Gen. Appl. Microbiol.">
        <title>The early diverging ascomycetous budding yeast Saitoella complicata has three histone deacetylases belonging to the Clr6, Hos2, and Rpd3 lineages.</title>
        <authorList>
            <person name="Nishida H."/>
            <person name="Matsumoto T."/>
            <person name="Kondo S."/>
            <person name="Hamamoto M."/>
            <person name="Yoshikawa H."/>
        </authorList>
    </citation>
    <scope>NUCLEOTIDE SEQUENCE [LARGE SCALE GENOMIC DNA]</scope>
    <source>
        <strain evidence="1 2">NRRL Y-17804</strain>
    </source>
</reference>
<organism evidence="1 2">
    <name type="scientific">Saitoella complicata (strain BCRC 22490 / CBS 7301 / JCM 7358 / NBRC 10748 / NRRL Y-17804)</name>
    <dbReference type="NCBI Taxonomy" id="698492"/>
    <lineage>
        <taxon>Eukaryota</taxon>
        <taxon>Fungi</taxon>
        <taxon>Dikarya</taxon>
        <taxon>Ascomycota</taxon>
        <taxon>Taphrinomycotina</taxon>
        <taxon>Taphrinomycotina incertae sedis</taxon>
        <taxon>Saitoella</taxon>
    </lineage>
</organism>
<protein>
    <submittedName>
        <fullName evidence="1">Uncharacterized protein</fullName>
    </submittedName>
</protein>
<evidence type="ECO:0000313" key="2">
    <source>
        <dbReference type="Proteomes" id="UP000033140"/>
    </source>
</evidence>
<comment type="caution">
    <text evidence="1">The sequence shown here is derived from an EMBL/GenBank/DDBJ whole genome shotgun (WGS) entry which is preliminary data.</text>
</comment>
<evidence type="ECO:0000313" key="1">
    <source>
        <dbReference type="EMBL" id="GAO52742.1"/>
    </source>
</evidence>
<dbReference type="AlphaFoldDB" id="A0A0E9NS72"/>
<keyword evidence="2" id="KW-1185">Reference proteome</keyword>
<sequence>MPSRSNNMLDFSSDECCDLFRRHDPLTMTPRPRYAPPKSGKGLKLLSLDALRLLRLRIFRTPKLNSRVTQLGATSLLRCGHFKPAGCAQSITKASATFILSVESIAVSNTCIKTAERLLLSSLVLRSPSKGLPFQTQSSRTFMKYFSERIYRLVQPIPVPSQQGIQCYLLRCLWTWCIHLGKAPQPPTP</sequence>
<reference evidence="1 2" key="3">
    <citation type="journal article" date="2015" name="Genome Announc.">
        <title>Draft Genome Sequence of the Archiascomycetous Yeast Saitoella complicata.</title>
        <authorList>
            <person name="Yamauchi K."/>
            <person name="Kondo S."/>
            <person name="Hamamoto M."/>
            <person name="Takahashi Y."/>
            <person name="Ogura Y."/>
            <person name="Hayashi T."/>
            <person name="Nishida H."/>
        </authorList>
    </citation>
    <scope>NUCLEOTIDE SEQUENCE [LARGE SCALE GENOMIC DNA]</scope>
    <source>
        <strain evidence="1 2">NRRL Y-17804</strain>
    </source>
</reference>
<name>A0A0E9NS72_SAICN</name>